<evidence type="ECO:0000256" key="4">
    <source>
        <dbReference type="ARBA" id="ARBA00023001"/>
    </source>
</evidence>
<dbReference type="EMBL" id="PQIB02000007">
    <property type="protein sequence ID" value="RLN08912.1"/>
    <property type="molecule type" value="Genomic_DNA"/>
</dbReference>
<feature type="active site" evidence="8">
    <location>
        <position position="316"/>
    </location>
</feature>
<evidence type="ECO:0000313" key="12">
    <source>
        <dbReference type="Proteomes" id="UP000275267"/>
    </source>
</evidence>
<dbReference type="Gene3D" id="1.50.10.10">
    <property type="match status" value="2"/>
</dbReference>
<dbReference type="AlphaFoldDB" id="A0A3L6RSY9"/>
<evidence type="ECO:0000256" key="7">
    <source>
        <dbReference type="ARBA" id="ARBA00023326"/>
    </source>
</evidence>
<evidence type="ECO:0000256" key="1">
    <source>
        <dbReference type="ARBA" id="ARBA00000966"/>
    </source>
</evidence>
<keyword evidence="6 8" id="KW-0326">Glycosidase</keyword>
<proteinExistence type="inferred from homology"/>
<dbReference type="InterPro" id="IPR033126">
    <property type="entry name" value="Glyco_hydro_9_Asp/Glu_AS"/>
</dbReference>
<dbReference type="Proteomes" id="UP000275267">
    <property type="component" value="Unassembled WGS sequence"/>
</dbReference>
<dbReference type="OrthoDB" id="10257085at2759"/>
<comment type="similarity">
    <text evidence="2 8 9">Belongs to the glycosyl hydrolase 9 (cellulase E) family.</text>
</comment>
<dbReference type="InterPro" id="IPR008928">
    <property type="entry name" value="6-hairpin_glycosidase_sf"/>
</dbReference>
<comment type="catalytic activity">
    <reaction evidence="1 9">
        <text>Endohydrolysis of (1-&gt;4)-beta-D-glucosidic linkages in cellulose, lichenin and cereal beta-D-glucans.</text>
        <dbReference type="EC" id="3.2.1.4"/>
    </reaction>
</comment>
<reference evidence="12" key="1">
    <citation type="journal article" date="2019" name="Nat. Commun.">
        <title>The genome of broomcorn millet.</title>
        <authorList>
            <person name="Zou C."/>
            <person name="Miki D."/>
            <person name="Li D."/>
            <person name="Tang Q."/>
            <person name="Xiao L."/>
            <person name="Rajput S."/>
            <person name="Deng P."/>
            <person name="Jia W."/>
            <person name="Huang R."/>
            <person name="Zhang M."/>
            <person name="Sun Y."/>
            <person name="Hu J."/>
            <person name="Fu X."/>
            <person name="Schnable P.S."/>
            <person name="Li F."/>
            <person name="Zhang H."/>
            <person name="Feng B."/>
            <person name="Zhu X."/>
            <person name="Liu R."/>
            <person name="Schnable J.C."/>
            <person name="Zhu J.-K."/>
            <person name="Zhang H."/>
        </authorList>
    </citation>
    <scope>NUCLEOTIDE SEQUENCE [LARGE SCALE GENOMIC DNA]</scope>
</reference>
<evidence type="ECO:0000256" key="3">
    <source>
        <dbReference type="ARBA" id="ARBA00022801"/>
    </source>
</evidence>
<gene>
    <name evidence="11" type="ORF">C2845_PM11G13050</name>
</gene>
<keyword evidence="4 9" id="KW-0136">Cellulose degradation</keyword>
<dbReference type="SUPFAM" id="SSF48208">
    <property type="entry name" value="Six-hairpin glycosidases"/>
    <property type="match status" value="1"/>
</dbReference>
<keyword evidence="5 8" id="KW-0119">Carbohydrate metabolism</keyword>
<comment type="caution">
    <text evidence="11">The sequence shown here is derived from an EMBL/GenBank/DDBJ whole genome shotgun (WGS) entry which is preliminary data.</text>
</comment>
<dbReference type="EC" id="3.2.1.4" evidence="9"/>
<evidence type="ECO:0000256" key="5">
    <source>
        <dbReference type="ARBA" id="ARBA00023277"/>
    </source>
</evidence>
<organism evidence="11 12">
    <name type="scientific">Panicum miliaceum</name>
    <name type="common">Proso millet</name>
    <name type="synonym">Broomcorn millet</name>
    <dbReference type="NCBI Taxonomy" id="4540"/>
    <lineage>
        <taxon>Eukaryota</taxon>
        <taxon>Viridiplantae</taxon>
        <taxon>Streptophyta</taxon>
        <taxon>Embryophyta</taxon>
        <taxon>Tracheophyta</taxon>
        <taxon>Spermatophyta</taxon>
        <taxon>Magnoliopsida</taxon>
        <taxon>Liliopsida</taxon>
        <taxon>Poales</taxon>
        <taxon>Poaceae</taxon>
        <taxon>PACMAD clade</taxon>
        <taxon>Panicoideae</taxon>
        <taxon>Panicodae</taxon>
        <taxon>Paniceae</taxon>
        <taxon>Panicinae</taxon>
        <taxon>Panicum</taxon>
        <taxon>Panicum sect. Panicum</taxon>
    </lineage>
</organism>
<keyword evidence="7 8" id="KW-0624">Polysaccharide degradation</keyword>
<accession>A0A3L6RSY9</accession>
<protein>
    <recommendedName>
        <fullName evidence="9">Endoglucanase</fullName>
        <ecNumber evidence="9">3.2.1.4</ecNumber>
    </recommendedName>
</protein>
<feature type="active site" evidence="8">
    <location>
        <position position="307"/>
    </location>
</feature>
<keyword evidence="12" id="KW-1185">Reference proteome</keyword>
<dbReference type="STRING" id="4540.A0A3L6RSY9"/>
<keyword evidence="3 8" id="KW-0378">Hydrolase</keyword>
<dbReference type="GO" id="GO:0008810">
    <property type="term" value="F:cellulase activity"/>
    <property type="evidence" value="ECO:0007669"/>
    <property type="project" value="UniProtKB-EC"/>
</dbReference>
<feature type="domain" description="Glycoside hydrolase family 9" evidence="10">
    <location>
        <begin position="258"/>
        <end position="329"/>
    </location>
</feature>
<name>A0A3L6RSY9_PANMI</name>
<sequence>MKRLLVSSPSPFALDRFTGHSTSSRGPWLLPLARRRTPRLRRKPRRTSIRRRPVTRPDPCLKLHCTHTSSSLTTTRRRDILQVFDFADRYRGSYSDSLSSVACPFYCSYSGYNDELLWAAAWLHLATAAGKDAGNNSSADAYLSYIYSNGHTLGGEQDDFTFSWDDKRVGTKVLLAKVFLHPRGGGGDKTAALQLYKAHADSYVCSLVQGAAGFQPSQYTPGGLLFKDGDSNMQWTTSWARTRRGCRTWWGSAAGGSRGASMPSARDRPARIGCEEGFRCLHSAEPDANVLVGAVVGGPDGGDAYTDSRDNYAQAEPSTYTNAPLVGALAFLAGGRGR</sequence>
<dbReference type="InterPro" id="IPR012341">
    <property type="entry name" value="6hp_glycosidase-like_sf"/>
</dbReference>
<feature type="domain" description="Glycoside hydrolase family 9" evidence="10">
    <location>
        <begin position="82"/>
        <end position="239"/>
    </location>
</feature>
<dbReference type="GO" id="GO:0030245">
    <property type="term" value="P:cellulose catabolic process"/>
    <property type="evidence" value="ECO:0007669"/>
    <property type="project" value="UniProtKB-KW"/>
</dbReference>
<dbReference type="PROSITE" id="PS00698">
    <property type="entry name" value="GH9_3"/>
    <property type="match status" value="1"/>
</dbReference>
<evidence type="ECO:0000313" key="11">
    <source>
        <dbReference type="EMBL" id="RLN08912.1"/>
    </source>
</evidence>
<evidence type="ECO:0000256" key="8">
    <source>
        <dbReference type="PROSITE-ProRule" id="PRU10060"/>
    </source>
</evidence>
<evidence type="ECO:0000256" key="2">
    <source>
        <dbReference type="ARBA" id="ARBA00007072"/>
    </source>
</evidence>
<dbReference type="PANTHER" id="PTHR22298">
    <property type="entry name" value="ENDO-1,4-BETA-GLUCANASE"/>
    <property type="match status" value="1"/>
</dbReference>
<dbReference type="InterPro" id="IPR001701">
    <property type="entry name" value="Glyco_hydro_9"/>
</dbReference>
<dbReference type="Pfam" id="PF00759">
    <property type="entry name" value="Glyco_hydro_9"/>
    <property type="match status" value="2"/>
</dbReference>
<evidence type="ECO:0000259" key="10">
    <source>
        <dbReference type="Pfam" id="PF00759"/>
    </source>
</evidence>
<evidence type="ECO:0000256" key="6">
    <source>
        <dbReference type="ARBA" id="ARBA00023295"/>
    </source>
</evidence>
<evidence type="ECO:0000256" key="9">
    <source>
        <dbReference type="RuleBase" id="RU361166"/>
    </source>
</evidence>